<keyword evidence="1" id="KW-1133">Transmembrane helix</keyword>
<protein>
    <recommendedName>
        <fullName evidence="4">Transmembrane protein</fullName>
    </recommendedName>
</protein>
<evidence type="ECO:0008006" key="4">
    <source>
        <dbReference type="Google" id="ProtNLM"/>
    </source>
</evidence>
<organism evidence="2 3">
    <name type="scientific">Methyloligella solikamskensis</name>
    <dbReference type="NCBI Taxonomy" id="1177756"/>
    <lineage>
        <taxon>Bacteria</taxon>
        <taxon>Pseudomonadati</taxon>
        <taxon>Pseudomonadota</taxon>
        <taxon>Alphaproteobacteria</taxon>
        <taxon>Hyphomicrobiales</taxon>
        <taxon>Hyphomicrobiaceae</taxon>
        <taxon>Methyloligella</taxon>
    </lineage>
</organism>
<feature type="transmembrane region" description="Helical" evidence="1">
    <location>
        <begin position="116"/>
        <end position="134"/>
    </location>
</feature>
<proteinExistence type="predicted"/>
<dbReference type="Proteomes" id="UP001597102">
    <property type="component" value="Unassembled WGS sequence"/>
</dbReference>
<dbReference type="EMBL" id="JBHTJO010000001">
    <property type="protein sequence ID" value="MFD0986724.1"/>
    <property type="molecule type" value="Genomic_DNA"/>
</dbReference>
<reference evidence="3" key="1">
    <citation type="journal article" date="2019" name="Int. J. Syst. Evol. Microbiol.">
        <title>The Global Catalogue of Microorganisms (GCM) 10K type strain sequencing project: providing services to taxonomists for standard genome sequencing and annotation.</title>
        <authorList>
            <consortium name="The Broad Institute Genomics Platform"/>
            <consortium name="The Broad Institute Genome Sequencing Center for Infectious Disease"/>
            <person name="Wu L."/>
            <person name="Ma J."/>
        </authorList>
    </citation>
    <scope>NUCLEOTIDE SEQUENCE [LARGE SCALE GENOMIC DNA]</scope>
    <source>
        <strain evidence="3">CCUG 61697</strain>
    </source>
</reference>
<evidence type="ECO:0000313" key="3">
    <source>
        <dbReference type="Proteomes" id="UP001597102"/>
    </source>
</evidence>
<keyword evidence="3" id="KW-1185">Reference proteome</keyword>
<comment type="caution">
    <text evidence="2">The sequence shown here is derived from an EMBL/GenBank/DDBJ whole genome shotgun (WGS) entry which is preliminary data.</text>
</comment>
<evidence type="ECO:0000313" key="2">
    <source>
        <dbReference type="EMBL" id="MFD0986724.1"/>
    </source>
</evidence>
<gene>
    <name evidence="2" type="ORF">ACFQ2F_06395</name>
</gene>
<keyword evidence="1" id="KW-0472">Membrane</keyword>
<dbReference type="RefSeq" id="WP_379087380.1">
    <property type="nucleotide sequence ID" value="NZ_JBHTJO010000001.1"/>
</dbReference>
<name>A0ABW3J902_9HYPH</name>
<evidence type="ECO:0000256" key="1">
    <source>
        <dbReference type="SAM" id="Phobius"/>
    </source>
</evidence>
<accession>A0ABW3J902</accession>
<sequence>MPRRLSVKFLLTHRPIAVMILARLELWGPSKMFKNRLPACALAAAALTAGPVVFPVSIAASEPQIVPASHPRPVKVEPIIFSDGELTAAEVPTLQPARPKAAQGAASPKGNLPRQLAILVILLSTLGVATRLLWRRHLRALSFVQDADVDEEMRSN</sequence>
<keyword evidence="1" id="KW-0812">Transmembrane</keyword>